<accession>A0A371FY69</accession>
<dbReference type="Proteomes" id="UP000257109">
    <property type="component" value="Unassembled WGS sequence"/>
</dbReference>
<sequence length="400" mass="43778">MYKTLVKLASRGQIRSLICAEPIPNNILCFRCIIRTNRPNPHPWFTRRQQGNWCFLLKNSGCFSYSWPLVIVRMNTKKPHKLPPSSHLQHHHPKAVHISLDSRNTRINIFRSKIPHCPCRYSSIPRATTMLIHLRKPKIPKLGIEIGIKHYVAGLHIPMNDLPLTLLVKKLVEAPIGEELINEDQLIPLTAPALKLNEILVAQVTHHGGKLGGERVVQTVQIIIIPLKSLDSHVPSKGKVAFINLGRSTLPNKPITVEPHGGRLNLRNGSGGGGISFVTQEAVSFVEYIHGVRVESESLELPVMDEVKAGPFPVRSGETHVHEVLESVGKPNAKHFQGVPVLEPCSDELAAVEVDTAGGGINGGQGGQRVEVKAHVVVVYVGKGGVQGGVELHGEERVAG</sequence>
<dbReference type="EMBL" id="QJKJ01007398">
    <property type="protein sequence ID" value="RDX83279.1"/>
    <property type="molecule type" value="Genomic_DNA"/>
</dbReference>
<feature type="non-terminal residue" evidence="1">
    <location>
        <position position="1"/>
    </location>
</feature>
<evidence type="ECO:0000313" key="1">
    <source>
        <dbReference type="EMBL" id="RDX83279.1"/>
    </source>
</evidence>
<reference evidence="1" key="1">
    <citation type="submission" date="2018-05" db="EMBL/GenBank/DDBJ databases">
        <title>Draft genome of Mucuna pruriens seed.</title>
        <authorList>
            <person name="Nnadi N.E."/>
            <person name="Vos R."/>
            <person name="Hasami M.H."/>
            <person name="Devisetty U.K."/>
            <person name="Aguiy J.C."/>
        </authorList>
    </citation>
    <scope>NUCLEOTIDE SEQUENCE [LARGE SCALE GENOMIC DNA]</scope>
    <source>
        <strain evidence="1">JCA_2017</strain>
    </source>
</reference>
<name>A0A371FY69_MUCPR</name>
<organism evidence="1 2">
    <name type="scientific">Mucuna pruriens</name>
    <name type="common">Velvet bean</name>
    <name type="synonym">Dolichos pruriens</name>
    <dbReference type="NCBI Taxonomy" id="157652"/>
    <lineage>
        <taxon>Eukaryota</taxon>
        <taxon>Viridiplantae</taxon>
        <taxon>Streptophyta</taxon>
        <taxon>Embryophyta</taxon>
        <taxon>Tracheophyta</taxon>
        <taxon>Spermatophyta</taxon>
        <taxon>Magnoliopsida</taxon>
        <taxon>eudicotyledons</taxon>
        <taxon>Gunneridae</taxon>
        <taxon>Pentapetalae</taxon>
        <taxon>rosids</taxon>
        <taxon>fabids</taxon>
        <taxon>Fabales</taxon>
        <taxon>Fabaceae</taxon>
        <taxon>Papilionoideae</taxon>
        <taxon>50 kb inversion clade</taxon>
        <taxon>NPAAA clade</taxon>
        <taxon>indigoferoid/millettioid clade</taxon>
        <taxon>Phaseoleae</taxon>
        <taxon>Mucuna</taxon>
    </lineage>
</organism>
<proteinExistence type="predicted"/>
<comment type="caution">
    <text evidence="1">The sequence shown here is derived from an EMBL/GenBank/DDBJ whole genome shotgun (WGS) entry which is preliminary data.</text>
</comment>
<protein>
    <submittedName>
        <fullName evidence="1">Uncharacterized protein</fullName>
    </submittedName>
</protein>
<evidence type="ECO:0000313" key="2">
    <source>
        <dbReference type="Proteomes" id="UP000257109"/>
    </source>
</evidence>
<gene>
    <name evidence="1" type="ORF">CR513_35818</name>
</gene>
<keyword evidence="2" id="KW-1185">Reference proteome</keyword>
<dbReference type="AlphaFoldDB" id="A0A371FY69"/>